<evidence type="ECO:0000256" key="1">
    <source>
        <dbReference type="SAM" id="MobiDB-lite"/>
    </source>
</evidence>
<organism evidence="3 4">
    <name type="scientific">Actinacidiphila guanduensis</name>
    <dbReference type="NCBI Taxonomy" id="310781"/>
    <lineage>
        <taxon>Bacteria</taxon>
        <taxon>Bacillati</taxon>
        <taxon>Actinomycetota</taxon>
        <taxon>Actinomycetes</taxon>
        <taxon>Kitasatosporales</taxon>
        <taxon>Streptomycetaceae</taxon>
        <taxon>Actinacidiphila</taxon>
    </lineage>
</organism>
<dbReference type="InterPro" id="IPR021005">
    <property type="entry name" value="Znf_CGNR"/>
</dbReference>
<dbReference type="PANTHER" id="PTHR35525">
    <property type="entry name" value="BLL6575 PROTEIN"/>
    <property type="match status" value="1"/>
</dbReference>
<evidence type="ECO:0000313" key="3">
    <source>
        <dbReference type="EMBL" id="SDN46157.1"/>
    </source>
</evidence>
<feature type="compositionally biased region" description="Pro residues" evidence="1">
    <location>
        <begin position="7"/>
        <end position="26"/>
    </location>
</feature>
<dbReference type="PANTHER" id="PTHR35525:SF3">
    <property type="entry name" value="BLL6575 PROTEIN"/>
    <property type="match status" value="1"/>
</dbReference>
<feature type="domain" description="Zinc finger CGNR" evidence="2">
    <location>
        <begin position="159"/>
        <end position="200"/>
    </location>
</feature>
<dbReference type="Proteomes" id="UP000199341">
    <property type="component" value="Unassembled WGS sequence"/>
</dbReference>
<sequence length="218" mass="23715">MSATPSRPAPAQPIPQPAAQPTPQRRPVPALIALSNATRARRPAGVRRQITVDHFVSCGAARALLEPLGLAHELAAGDLEPLRALADETRAITDALVAGRRPPAATALNRLAEQARATQTLQVAPDGSLTADIRWHADTALAELACRIVTELGRLDPARLRYCAREACDLLFYDTTRSRNQRWHSESPCGLRERQDRWRRMTGAAEDTASTAEKPVTV</sequence>
<dbReference type="InterPro" id="IPR010852">
    <property type="entry name" value="ABATE"/>
</dbReference>
<evidence type="ECO:0000259" key="2">
    <source>
        <dbReference type="Pfam" id="PF11706"/>
    </source>
</evidence>
<dbReference type="AlphaFoldDB" id="A0A1H0BKL0"/>
<dbReference type="SUPFAM" id="SSF160904">
    <property type="entry name" value="Jann2411-like"/>
    <property type="match status" value="1"/>
</dbReference>
<dbReference type="Pfam" id="PF11706">
    <property type="entry name" value="zf-CGNR"/>
    <property type="match status" value="1"/>
</dbReference>
<dbReference type="Gene3D" id="1.10.3300.10">
    <property type="entry name" value="Jann2411-like domain"/>
    <property type="match status" value="1"/>
</dbReference>
<feature type="region of interest" description="Disordered" evidence="1">
    <location>
        <begin position="1"/>
        <end position="27"/>
    </location>
</feature>
<name>A0A1H0BKL0_9ACTN</name>
<dbReference type="RefSeq" id="WP_176930212.1">
    <property type="nucleotide sequence ID" value="NZ_FNIE01000004.1"/>
</dbReference>
<evidence type="ECO:0000313" key="4">
    <source>
        <dbReference type="Proteomes" id="UP000199341"/>
    </source>
</evidence>
<proteinExistence type="predicted"/>
<dbReference type="InterPro" id="IPR023286">
    <property type="entry name" value="ABATE_dom_sf"/>
</dbReference>
<protein>
    <submittedName>
        <fullName evidence="3">CGNR zinc finger domain-containing protein</fullName>
    </submittedName>
</protein>
<dbReference type="EMBL" id="FNIE01000004">
    <property type="protein sequence ID" value="SDN46157.1"/>
    <property type="molecule type" value="Genomic_DNA"/>
</dbReference>
<reference evidence="3 4" key="1">
    <citation type="submission" date="2016-10" db="EMBL/GenBank/DDBJ databases">
        <authorList>
            <person name="de Groot N.N."/>
        </authorList>
    </citation>
    <scope>NUCLEOTIDE SEQUENCE [LARGE SCALE GENOMIC DNA]</scope>
    <source>
        <strain evidence="3 4">CGMCC 4.2022</strain>
    </source>
</reference>
<accession>A0A1H0BKL0</accession>
<gene>
    <name evidence="3" type="ORF">SAMN05216259_104218</name>
</gene>
<keyword evidence="4" id="KW-1185">Reference proteome</keyword>